<feature type="transmembrane region" description="Helical" evidence="7">
    <location>
        <begin position="51"/>
        <end position="71"/>
    </location>
</feature>
<dbReference type="InterPro" id="IPR013520">
    <property type="entry name" value="Ribonucl_H"/>
</dbReference>
<dbReference type="CDD" id="cd06127">
    <property type="entry name" value="DEDDh"/>
    <property type="match status" value="1"/>
</dbReference>
<keyword evidence="7" id="KW-0812">Transmembrane</keyword>
<feature type="transmembrane region" description="Helical" evidence="7">
    <location>
        <begin position="7"/>
        <end position="31"/>
    </location>
</feature>
<dbReference type="PANTHER" id="PTHR30231">
    <property type="entry name" value="DNA POLYMERASE III SUBUNIT EPSILON"/>
    <property type="match status" value="1"/>
</dbReference>
<organism evidence="9 10">
    <name type="scientific">Aromatoleum buckelii</name>
    <dbReference type="NCBI Taxonomy" id="200254"/>
    <lineage>
        <taxon>Bacteria</taxon>
        <taxon>Pseudomonadati</taxon>
        <taxon>Pseudomonadota</taxon>
        <taxon>Betaproteobacteria</taxon>
        <taxon>Rhodocyclales</taxon>
        <taxon>Rhodocyclaceae</taxon>
        <taxon>Aromatoleum</taxon>
    </lineage>
</organism>
<dbReference type="SMART" id="SM00479">
    <property type="entry name" value="EXOIII"/>
    <property type="match status" value="1"/>
</dbReference>
<dbReference type="RefSeq" id="WP_169198150.1">
    <property type="nucleotide sequence ID" value="NZ_WTVH02000010.1"/>
</dbReference>
<feature type="coiled-coil region" evidence="6">
    <location>
        <begin position="116"/>
        <end position="154"/>
    </location>
</feature>
<comment type="catalytic activity">
    <reaction evidence="5">
        <text>DNA(n) + a 2'-deoxyribonucleoside 5'-triphosphate = DNA(n+1) + diphosphate</text>
        <dbReference type="Rhea" id="RHEA:22508"/>
        <dbReference type="Rhea" id="RHEA-COMP:17339"/>
        <dbReference type="Rhea" id="RHEA-COMP:17340"/>
        <dbReference type="ChEBI" id="CHEBI:33019"/>
        <dbReference type="ChEBI" id="CHEBI:61560"/>
        <dbReference type="ChEBI" id="CHEBI:173112"/>
        <dbReference type="EC" id="2.7.7.7"/>
    </reaction>
</comment>
<dbReference type="Pfam" id="PF00929">
    <property type="entry name" value="RNase_T"/>
    <property type="match status" value="1"/>
</dbReference>
<dbReference type="EMBL" id="WTVH01000008">
    <property type="protein sequence ID" value="NMF92854.1"/>
    <property type="molecule type" value="Genomic_DNA"/>
</dbReference>
<evidence type="ECO:0000256" key="1">
    <source>
        <dbReference type="ARBA" id="ARBA00012417"/>
    </source>
</evidence>
<evidence type="ECO:0000256" key="4">
    <source>
        <dbReference type="ARBA" id="ARBA00022839"/>
    </source>
</evidence>
<keyword evidence="7" id="KW-0472">Membrane</keyword>
<dbReference type="Proteomes" id="UP000601990">
    <property type="component" value="Unassembled WGS sequence"/>
</dbReference>
<dbReference type="PANTHER" id="PTHR30231:SF4">
    <property type="entry name" value="PROTEIN NEN2"/>
    <property type="match status" value="1"/>
</dbReference>
<evidence type="ECO:0000256" key="5">
    <source>
        <dbReference type="ARBA" id="ARBA00049244"/>
    </source>
</evidence>
<evidence type="ECO:0000256" key="2">
    <source>
        <dbReference type="ARBA" id="ARBA00022722"/>
    </source>
</evidence>
<feature type="domain" description="Exonuclease" evidence="8">
    <location>
        <begin position="531"/>
        <end position="699"/>
    </location>
</feature>
<dbReference type="EC" id="2.7.7.7" evidence="1"/>
<keyword evidence="6" id="KW-0175">Coiled coil</keyword>
<keyword evidence="4" id="KW-0269">Exonuclease</keyword>
<evidence type="ECO:0000259" key="8">
    <source>
        <dbReference type="SMART" id="SM00479"/>
    </source>
</evidence>
<dbReference type="SUPFAM" id="SSF53098">
    <property type="entry name" value="Ribonuclease H-like"/>
    <property type="match status" value="1"/>
</dbReference>
<dbReference type="InterPro" id="IPR006054">
    <property type="entry name" value="DnaQ"/>
</dbReference>
<reference evidence="9" key="1">
    <citation type="submission" date="2019-12" db="EMBL/GenBank/DDBJ databases">
        <title>Comparative genomics gives insights into the taxonomy of the Azoarcus-Aromatoleum group and reveals separate origins of nif in the plant-associated Azoarcus and non-plant-associated Aromatoleum sub-groups.</title>
        <authorList>
            <person name="Lafos M."/>
            <person name="Maluk M."/>
            <person name="Batista M."/>
            <person name="Junghare M."/>
            <person name="Carmona M."/>
            <person name="Faoro H."/>
            <person name="Cruz L.M."/>
            <person name="Battistoni F."/>
            <person name="De Souza E."/>
            <person name="Pedrosa F."/>
            <person name="Chen W.-M."/>
            <person name="Poole P.S."/>
            <person name="Dixon R.A."/>
            <person name="James E.K."/>
        </authorList>
    </citation>
    <scope>NUCLEOTIDE SEQUENCE</scope>
    <source>
        <strain evidence="9">U120</strain>
    </source>
</reference>
<gene>
    <name evidence="9" type="ORF">GO608_05885</name>
</gene>
<evidence type="ECO:0000313" key="10">
    <source>
        <dbReference type="Proteomes" id="UP000601990"/>
    </source>
</evidence>
<sequence length="722" mass="81401">MTARRRFLLAVIVLALLMTGPFVVTALLVWLETREGSRELLIDVIAPHLPLGALMTLMGFVMGIAVLRNLFRRYVQGLLTMGENLNLMLGANREFRVKEDGPPEVRALARYVNALAEQRDALLQDVEAQIARAKESLEEEKNRLAALMSELTQSVLVCNLDGRILLYNNRARTQFRSLSQAPTVANGGELIGLGRSIYGVFDRNLISHALESIQHRLQRSNVQPVAKFVTTTRAGHLLRAQMAPVLSVAQEGVAERSMTGFILMLDDITRNFENESRRDQMLHTLTEGNRAALANVRAAAEMLDYPDLQSELQERFRKVIRDEVRAMSRRLDETANEFADALKARWPLEEMLGADLVAAAQRRIVKVLKVPAKLEEVDESLWVKVDSFSLLQALTYLASRLSDEFEIREVRFRLSGAERLVHLDLIWSGQAMSTETVMSWELEPMRFADESSPLTVRDVIERNDGEMWLEREKVRHRAFFRIVLPAALPQEELDPAAFLHGEARPEYYDFDLFKWSEKSHALEDRLLSELTYTVFDTETTGLDPSKGDEIIQIGATRIVNGKLLRQESFEQLIDPGRGLSPESVKIHGITPDMLAGQPPIARVLPAFHAFAQDTVLIAHNAAFDMRFLQLKETMTGLRFDQPVLDTLLLSAVVHPNQDSHRLEAIAERLNLTIVGRHTALGDAIVTAEVLLKLIPLLAEKGIHTLGEARRAAEKSYYARVKY</sequence>
<keyword evidence="2" id="KW-0540">Nuclease</keyword>
<name>A0ABX1MXY2_9RHOO</name>
<protein>
    <recommendedName>
        <fullName evidence="1">DNA-directed DNA polymerase</fullName>
        <ecNumber evidence="1">2.7.7.7</ecNumber>
    </recommendedName>
</protein>
<keyword evidence="10" id="KW-1185">Reference proteome</keyword>
<proteinExistence type="predicted"/>
<dbReference type="Gene3D" id="3.30.450.20">
    <property type="entry name" value="PAS domain"/>
    <property type="match status" value="1"/>
</dbReference>
<evidence type="ECO:0000256" key="7">
    <source>
        <dbReference type="SAM" id="Phobius"/>
    </source>
</evidence>
<keyword evidence="3" id="KW-0378">Hydrolase</keyword>
<accession>A0ABX1MXY2</accession>
<evidence type="ECO:0000313" key="9">
    <source>
        <dbReference type="EMBL" id="NMF92854.1"/>
    </source>
</evidence>
<dbReference type="InterPro" id="IPR036397">
    <property type="entry name" value="RNaseH_sf"/>
</dbReference>
<dbReference type="Gene3D" id="3.30.420.10">
    <property type="entry name" value="Ribonuclease H-like superfamily/Ribonuclease H"/>
    <property type="match status" value="1"/>
</dbReference>
<comment type="caution">
    <text evidence="9">The sequence shown here is derived from an EMBL/GenBank/DDBJ whole genome shotgun (WGS) entry which is preliminary data.</text>
</comment>
<dbReference type="InterPro" id="IPR012337">
    <property type="entry name" value="RNaseH-like_sf"/>
</dbReference>
<evidence type="ECO:0000256" key="3">
    <source>
        <dbReference type="ARBA" id="ARBA00022801"/>
    </source>
</evidence>
<evidence type="ECO:0000256" key="6">
    <source>
        <dbReference type="SAM" id="Coils"/>
    </source>
</evidence>
<keyword evidence="7" id="KW-1133">Transmembrane helix</keyword>
<dbReference type="NCBIfam" id="TIGR00573">
    <property type="entry name" value="dnaq"/>
    <property type="match status" value="1"/>
</dbReference>